<feature type="transmembrane region" description="Helical" evidence="6">
    <location>
        <begin position="315"/>
        <end position="348"/>
    </location>
</feature>
<dbReference type="InterPro" id="IPR053100">
    <property type="entry name" value="Cytochrome_b5-related"/>
</dbReference>
<dbReference type="PROSITE" id="PS50255">
    <property type="entry name" value="CYTOCHROME_B5_2"/>
    <property type="match status" value="1"/>
</dbReference>
<feature type="transmembrane region" description="Helical" evidence="6">
    <location>
        <begin position="185"/>
        <end position="208"/>
    </location>
</feature>
<gene>
    <name evidence="8" type="ORF">RR48_12446</name>
</gene>
<dbReference type="InterPro" id="IPR001199">
    <property type="entry name" value="Cyt_B5-like_heme/steroid-bd"/>
</dbReference>
<dbReference type="InterPro" id="IPR036400">
    <property type="entry name" value="Cyt_B5-like_heme/steroid_sf"/>
</dbReference>
<dbReference type="STRING" id="76193.A0A194RNN1"/>
<dbReference type="PANTHER" id="PTHR16740:SF1">
    <property type="entry name" value="CYTOCHROME B5-RELATED PROTEIN-RELATED"/>
    <property type="match status" value="1"/>
</dbReference>
<evidence type="ECO:0000256" key="1">
    <source>
        <dbReference type="ARBA" id="ARBA00022617"/>
    </source>
</evidence>
<keyword evidence="2" id="KW-0479">Metal-binding</keyword>
<dbReference type="Gene3D" id="3.10.120.10">
    <property type="entry name" value="Cytochrome b5-like heme/steroid binding domain"/>
    <property type="match status" value="1"/>
</dbReference>
<dbReference type="GO" id="GO:0006629">
    <property type="term" value="P:lipid metabolic process"/>
    <property type="evidence" value="ECO:0007669"/>
    <property type="project" value="InterPro"/>
</dbReference>
<sequence length="511" mass="59190">MQAIDGVNPLFSTHCISTMAPNIDKRQTSFPHLMYPIYRDKDPKTAYQWLKGKHQLDGAEGLWRIHDSLYDLTDLISSHPGGPQWISITKGTDITEAFETHHLLGVAETLLPKYFVRKVDTPRNSPFTFKEDGFYKTLKTKIQKKYQELPKDLRRKSDTATDFLLLSLLVSSLACTYLWKTDFVLGGIATVVTGYILSALTTAAHNYFHRADNWRMYLFNFSGMSYEDWRISHALSHHLHTNTVNDLELSMLEPFLQYMPAKDKPIWAQMASFYYPIIFAFATIGMFVIELFTAAINMDGKKLSWANAIQFFLPFWMWCFGGLPLSYTLLLWFTITVICSIFFMCFGLTAGHHSHNNFFDGDVPRDEYYDWGIHQLDTVSERVDETDNHFKSLTRFGFHALHHLFPTLDHAELQYLYPTFLEHCDKFDVKYRTANYMKSFIDHSKQLIRKRPNNFRDVKSQPTYRLDSGQREVRTAPKKKPWSTGPETTTVSCSIVEGTGLGGENPMKYYD</sequence>
<dbReference type="PANTHER" id="PTHR16740">
    <property type="entry name" value="CYTOCHROME B5-RELATED PROTEIN-RELATED"/>
    <property type="match status" value="1"/>
</dbReference>
<keyword evidence="1" id="KW-0408">Iron</keyword>
<keyword evidence="6" id="KW-0472">Membrane</keyword>
<feature type="transmembrane region" description="Helical" evidence="6">
    <location>
        <begin position="273"/>
        <end position="295"/>
    </location>
</feature>
<keyword evidence="6" id="KW-1133">Transmembrane helix</keyword>
<dbReference type="Pfam" id="PF00173">
    <property type="entry name" value="Cyt-b5"/>
    <property type="match status" value="1"/>
</dbReference>
<feature type="region of interest" description="Disordered" evidence="5">
    <location>
        <begin position="458"/>
        <end position="490"/>
    </location>
</feature>
<dbReference type="InParanoid" id="A0A194RNN1"/>
<feature type="transmembrane region" description="Helical" evidence="6">
    <location>
        <begin position="160"/>
        <end position="179"/>
    </location>
</feature>
<dbReference type="Proteomes" id="UP000053240">
    <property type="component" value="Unassembled WGS sequence"/>
</dbReference>
<evidence type="ECO:0000256" key="4">
    <source>
        <dbReference type="ARBA" id="ARBA00073492"/>
    </source>
</evidence>
<dbReference type="FunFam" id="3.10.120.10:FF:000020">
    <property type="entry name" value="Cytochrome b5-related protein"/>
    <property type="match status" value="1"/>
</dbReference>
<keyword evidence="9" id="KW-1185">Reference proteome</keyword>
<name>A0A194RNN1_PAPMA</name>
<keyword evidence="6" id="KW-0812">Transmembrane</keyword>
<protein>
    <recommendedName>
        <fullName evidence="4">Cytochrome b5-related protein</fullName>
    </recommendedName>
</protein>
<dbReference type="AlphaFoldDB" id="A0A194RNN1"/>
<dbReference type="EMBL" id="KQ459984">
    <property type="protein sequence ID" value="KPJ18935.1"/>
    <property type="molecule type" value="Genomic_DNA"/>
</dbReference>
<evidence type="ECO:0000256" key="6">
    <source>
        <dbReference type="SAM" id="Phobius"/>
    </source>
</evidence>
<evidence type="ECO:0000256" key="3">
    <source>
        <dbReference type="ARBA" id="ARBA00055674"/>
    </source>
</evidence>
<reference evidence="8 9" key="1">
    <citation type="journal article" date="2015" name="Nat. Commun.">
        <title>Outbred genome sequencing and CRISPR/Cas9 gene editing in butterflies.</title>
        <authorList>
            <person name="Li X."/>
            <person name="Fan D."/>
            <person name="Zhang W."/>
            <person name="Liu G."/>
            <person name="Zhang L."/>
            <person name="Zhao L."/>
            <person name="Fang X."/>
            <person name="Chen L."/>
            <person name="Dong Y."/>
            <person name="Chen Y."/>
            <person name="Ding Y."/>
            <person name="Zhao R."/>
            <person name="Feng M."/>
            <person name="Zhu Y."/>
            <person name="Feng Y."/>
            <person name="Jiang X."/>
            <person name="Zhu D."/>
            <person name="Xiang H."/>
            <person name="Feng X."/>
            <person name="Li S."/>
            <person name="Wang J."/>
            <person name="Zhang G."/>
            <person name="Kronforst M.R."/>
            <person name="Wang W."/>
        </authorList>
    </citation>
    <scope>NUCLEOTIDE SEQUENCE [LARGE SCALE GENOMIC DNA]</scope>
    <source>
        <strain evidence="8">Ya'a_city_454_Pm</strain>
        <tissue evidence="8">Whole body</tissue>
    </source>
</reference>
<dbReference type="InterPro" id="IPR005804">
    <property type="entry name" value="FA_desaturase_dom"/>
</dbReference>
<organism evidence="8 9">
    <name type="scientific">Papilio machaon</name>
    <name type="common">Old World swallowtail butterfly</name>
    <dbReference type="NCBI Taxonomy" id="76193"/>
    <lineage>
        <taxon>Eukaryota</taxon>
        <taxon>Metazoa</taxon>
        <taxon>Ecdysozoa</taxon>
        <taxon>Arthropoda</taxon>
        <taxon>Hexapoda</taxon>
        <taxon>Insecta</taxon>
        <taxon>Pterygota</taxon>
        <taxon>Neoptera</taxon>
        <taxon>Endopterygota</taxon>
        <taxon>Lepidoptera</taxon>
        <taxon>Glossata</taxon>
        <taxon>Ditrysia</taxon>
        <taxon>Papilionoidea</taxon>
        <taxon>Papilionidae</taxon>
        <taxon>Papilioninae</taxon>
        <taxon>Papilio</taxon>
    </lineage>
</organism>
<evidence type="ECO:0000259" key="7">
    <source>
        <dbReference type="PROSITE" id="PS50255"/>
    </source>
</evidence>
<accession>A0A194RNN1</accession>
<dbReference type="SUPFAM" id="SSF55856">
    <property type="entry name" value="Cytochrome b5-like heme/steroid binding domain"/>
    <property type="match status" value="1"/>
</dbReference>
<dbReference type="Pfam" id="PF00487">
    <property type="entry name" value="FA_desaturase"/>
    <property type="match status" value="1"/>
</dbReference>
<keyword evidence="1" id="KW-0349">Heme</keyword>
<feature type="domain" description="Cytochrome b5 heme-binding" evidence="7">
    <location>
        <begin position="53"/>
        <end position="120"/>
    </location>
</feature>
<dbReference type="SMART" id="SM01117">
    <property type="entry name" value="Cyt-b5"/>
    <property type="match status" value="1"/>
</dbReference>
<evidence type="ECO:0000256" key="5">
    <source>
        <dbReference type="SAM" id="MobiDB-lite"/>
    </source>
</evidence>
<evidence type="ECO:0000313" key="9">
    <source>
        <dbReference type="Proteomes" id="UP000053240"/>
    </source>
</evidence>
<dbReference type="FunCoup" id="A0A194RNN1">
    <property type="interactions" value="509"/>
</dbReference>
<proteinExistence type="predicted"/>
<evidence type="ECO:0000256" key="2">
    <source>
        <dbReference type="ARBA" id="ARBA00022723"/>
    </source>
</evidence>
<comment type="function">
    <text evidence="3">May play a role in muscle cell metabolism.</text>
</comment>
<dbReference type="GO" id="GO:0046872">
    <property type="term" value="F:metal ion binding"/>
    <property type="evidence" value="ECO:0007669"/>
    <property type="project" value="UniProtKB-KW"/>
</dbReference>
<evidence type="ECO:0000313" key="8">
    <source>
        <dbReference type="EMBL" id="KPJ18935.1"/>
    </source>
</evidence>